<protein>
    <submittedName>
        <fullName evidence="3">Uncharacterized protein</fullName>
    </submittedName>
</protein>
<feature type="region of interest" description="Disordered" evidence="2">
    <location>
        <begin position="555"/>
        <end position="763"/>
    </location>
</feature>
<evidence type="ECO:0000256" key="1">
    <source>
        <dbReference type="ARBA" id="ARBA00022581"/>
    </source>
</evidence>
<feature type="compositionally biased region" description="Polar residues" evidence="2">
    <location>
        <begin position="1382"/>
        <end position="1398"/>
    </location>
</feature>
<name>A0AAW0F4G7_9TRYP</name>
<sequence>MPSSRKAAPPPPLSSPHARGGDVTATVLHDVMKTVAGRYSAGSVNSSASSTSISTTFAPSHNLGTQLPGAHVPPLLRPAYSHTGSAPGDTPALQSPSLRGETLQHRPQEQRQLAQQPQQSSPQRLGLPSTPTATALDTPLASATGSSRTGVGSPTASTPTPTPTTTTATAAAAGSADELEMRSLLLRGPPYEGVYLQPSTFKIGASGGDVLWALVQSSGTVAAYVDGADEEDTPVEDTREFAVAAKEIVCCLSGGGACTAALLSFDFVIEPARRRTLAEVEADATLRAHPATAQLLATDVNRMEEVAPRPPLDDDGDINNDDGGARVHRASASPAAAVPHTKTAWLQSLSAAAAAVEAGMNGGNSSSGGGGGDGGEAEAAAQRGRDRRRRACATLVQSCLLAARRVGTADALCFSEVVCDSGSGCCPTARGAVDGVLCGGAAGDGAATAALAPLWSGVQVALASMTVGEEASFLLGPADAAMFSAPLDGAAYVRSAAAALSAACAVGSSRGGGGGGGSDATTPCTGVGAASGLGGSANHSQRNAVTFTEATATVATGRSLRSSGGGGGGRRTRNSVPSPDTGLRRAHRHRGGSDGSVALSPSPAASSRSSSAAVLSSRSSSSDAGGHARASRTGSSSGVSTPVRKSTFFSRVREWGRRGSRAGVDGKHATAPPGSPPLSSSTSSAPLLRTGAGKTPTSSMQRRATTTTTTATMVSYDSPEMQRLSSPSATHPTRGSVSTAAAAPPPAGSHGRPPRRSPLPSSQLGDSVVAYEVASHSCAEPVLLHLRLRERVPMLPLRSAGAHAPILASAAPAPAAVLLTTAEGAMDGVVAEVAATAHASPRCRLSTAALRCLRHTHLLQREFTTPFHCLCRSRPSAAATAHAGVTLADLMASRLGGQSAATLGRAALFTCVAQSMDAKLLCASDRARCVAPPAPALTGNGNSPLRCDDDGGGGGDVGNDPVSAEDTVLMASSTTTTATATLDAAAAHRAGAPPASAGGYTWVPPHTVRDAVDDYVSHLRRRRGTGDDGNEEDDAAALQRVLAAFTRYAHETSPVSFSLDTFDAAHGVYVPYRHPLAAAAAAAAAASSASAAVVRGSIGCVLHPCWLDAVLQSDVSRVGADTLVVTRGHAAEAEERLFVCAMAHDVADAAQAVSRHLREATVAGAVDEAASATSCAGRRGETESTPAPAGVSAGVVPSSAVHVASAAAAEGSAERARRRCSGAGDAAAAAEAMARRRLGHTVELLRGRRAEQVYRVRLHTCAPLLSPTHFFVTSPKDGLAAARALMVDAAALLHYYYHCVDGISTTTTTATAAPSPSQRTATPYGLAGLQLRPAVPAVLRRHASFTARGLRSRQRLPYLLFGTSPGALMAAAAARAQAMGSRSTATWSSSPHSDSGVNTPLPEPSASASLELRGGPAAPATPPPPPPPPPVEVLAAALMLVAPSAATRATTLAARVPLALERVLLKALPKLQLAVLLLTLGVREVDAVPTATLERVHRAWWTRAAATSVDGAGVSTAVPPTASVALSSPAPSASPDGCGGGGGGGGEEEQQQQQQQQQQEDRERLCYRRYTYLGECFHALACLAAELPGMRRMAREAGAMALFYAPRDPALWALWGTLADRLGSAAEARDDMRVAVALVELEAAMGGGGGDAAAATTSRSRRRHVPPPSPASPGACGASCTAEDSVAVDLPHGDTAELLLYARSYLRR</sequence>
<feature type="compositionally biased region" description="Low complexity" evidence="2">
    <location>
        <begin position="41"/>
        <end position="60"/>
    </location>
</feature>
<feature type="compositionally biased region" description="Low complexity" evidence="2">
    <location>
        <begin position="110"/>
        <end position="175"/>
    </location>
</feature>
<proteinExistence type="predicted"/>
<keyword evidence="4" id="KW-1185">Reference proteome</keyword>
<accession>A0AAW0F4G7</accession>
<comment type="caution">
    <text evidence="3">The sequence shown here is derived from an EMBL/GenBank/DDBJ whole genome shotgun (WGS) entry which is preliminary data.</text>
</comment>
<feature type="region of interest" description="Disordered" evidence="2">
    <location>
        <begin position="1646"/>
        <end position="1678"/>
    </location>
</feature>
<evidence type="ECO:0000256" key="2">
    <source>
        <dbReference type="SAM" id="MobiDB-lite"/>
    </source>
</evidence>
<organism evidence="3 4">
    <name type="scientific">Novymonas esmeraldas</name>
    <dbReference type="NCBI Taxonomy" id="1808958"/>
    <lineage>
        <taxon>Eukaryota</taxon>
        <taxon>Discoba</taxon>
        <taxon>Euglenozoa</taxon>
        <taxon>Kinetoplastea</taxon>
        <taxon>Metakinetoplastina</taxon>
        <taxon>Trypanosomatida</taxon>
        <taxon>Trypanosomatidae</taxon>
        <taxon>Novymonas</taxon>
    </lineage>
</organism>
<feature type="compositionally biased region" description="Polar residues" evidence="2">
    <location>
        <begin position="723"/>
        <end position="733"/>
    </location>
</feature>
<feature type="region of interest" description="Disordered" evidence="2">
    <location>
        <begin position="41"/>
        <end position="175"/>
    </location>
</feature>
<dbReference type="EMBL" id="JAECZO010000015">
    <property type="protein sequence ID" value="KAK7201460.1"/>
    <property type="molecule type" value="Genomic_DNA"/>
</dbReference>
<reference evidence="3 4" key="1">
    <citation type="journal article" date="2021" name="MBio">
        <title>A New Model Trypanosomatid, Novymonas esmeraldas: Genomic Perception of Its 'Candidatus Pandoraea novymonadis' Endosymbiont.</title>
        <authorList>
            <person name="Zakharova A."/>
            <person name="Saura A."/>
            <person name="Butenko A."/>
            <person name="Podesvova L."/>
            <person name="Warmusova S."/>
            <person name="Kostygov A.Y."/>
            <person name="Nenarokova A."/>
            <person name="Lukes J."/>
            <person name="Opperdoes F.R."/>
            <person name="Yurchenko V."/>
        </authorList>
    </citation>
    <scope>NUCLEOTIDE SEQUENCE [LARGE SCALE GENOMIC DNA]</scope>
    <source>
        <strain evidence="3 4">E262AT.01</strain>
    </source>
</reference>
<feature type="compositionally biased region" description="Polar residues" evidence="2">
    <location>
        <begin position="632"/>
        <end position="649"/>
    </location>
</feature>
<gene>
    <name evidence="3" type="ORF">NESM_000209000</name>
</gene>
<feature type="compositionally biased region" description="Low complexity" evidence="2">
    <location>
        <begin position="1522"/>
        <end position="1535"/>
    </location>
</feature>
<feature type="compositionally biased region" description="Gly residues" evidence="2">
    <location>
        <begin position="362"/>
        <end position="374"/>
    </location>
</feature>
<feature type="compositionally biased region" description="Low complexity" evidence="2">
    <location>
        <begin position="596"/>
        <end position="622"/>
    </location>
</feature>
<feature type="compositionally biased region" description="Pro residues" evidence="2">
    <location>
        <begin position="1419"/>
        <end position="1430"/>
    </location>
</feature>
<evidence type="ECO:0000313" key="4">
    <source>
        <dbReference type="Proteomes" id="UP001430356"/>
    </source>
</evidence>
<evidence type="ECO:0000313" key="3">
    <source>
        <dbReference type="EMBL" id="KAK7201460.1"/>
    </source>
</evidence>
<feature type="region of interest" description="Disordered" evidence="2">
    <location>
        <begin position="362"/>
        <end position="384"/>
    </location>
</feature>
<feature type="region of interest" description="Disordered" evidence="2">
    <location>
        <begin position="1"/>
        <end position="22"/>
    </location>
</feature>
<feature type="region of interest" description="Disordered" evidence="2">
    <location>
        <begin position="1522"/>
        <end position="1560"/>
    </location>
</feature>
<dbReference type="PANTHER" id="PTHR13037:SF24">
    <property type="entry name" value="POLYCOMB PROTEIN PCL-RELATED"/>
    <property type="match status" value="1"/>
</dbReference>
<feature type="compositionally biased region" description="Low complexity" evidence="2">
    <location>
        <begin position="669"/>
        <end position="690"/>
    </location>
</feature>
<keyword evidence="1" id="KW-0945">Host-virus interaction</keyword>
<dbReference type="Proteomes" id="UP001430356">
    <property type="component" value="Unassembled WGS sequence"/>
</dbReference>
<dbReference type="PANTHER" id="PTHR13037">
    <property type="entry name" value="FORMIN"/>
    <property type="match status" value="1"/>
</dbReference>
<feature type="region of interest" description="Disordered" evidence="2">
    <location>
        <begin position="1382"/>
        <end position="1430"/>
    </location>
</feature>